<dbReference type="InterPro" id="IPR045135">
    <property type="entry name" value="Rpn7_N"/>
</dbReference>
<dbReference type="InterPro" id="IPR000717">
    <property type="entry name" value="PCI_dom"/>
</dbReference>
<keyword evidence="10" id="KW-1185">Reference proteome</keyword>
<reference evidence="9 10" key="1">
    <citation type="journal article" date="2019" name="Nat. Ecol. Evol.">
        <title>Megaphylogeny resolves global patterns of mushroom evolution.</title>
        <authorList>
            <person name="Varga T."/>
            <person name="Krizsan K."/>
            <person name="Foldi C."/>
            <person name="Dima B."/>
            <person name="Sanchez-Garcia M."/>
            <person name="Sanchez-Ramirez S."/>
            <person name="Szollosi G.J."/>
            <person name="Szarkandi J.G."/>
            <person name="Papp V."/>
            <person name="Albert L."/>
            <person name="Andreopoulos W."/>
            <person name="Angelini C."/>
            <person name="Antonin V."/>
            <person name="Barry K.W."/>
            <person name="Bougher N.L."/>
            <person name="Buchanan P."/>
            <person name="Buyck B."/>
            <person name="Bense V."/>
            <person name="Catcheside P."/>
            <person name="Chovatia M."/>
            <person name="Cooper J."/>
            <person name="Damon W."/>
            <person name="Desjardin D."/>
            <person name="Finy P."/>
            <person name="Geml J."/>
            <person name="Haridas S."/>
            <person name="Hughes K."/>
            <person name="Justo A."/>
            <person name="Karasinski D."/>
            <person name="Kautmanova I."/>
            <person name="Kiss B."/>
            <person name="Kocsube S."/>
            <person name="Kotiranta H."/>
            <person name="LaButti K.M."/>
            <person name="Lechner B.E."/>
            <person name="Liimatainen K."/>
            <person name="Lipzen A."/>
            <person name="Lukacs Z."/>
            <person name="Mihaltcheva S."/>
            <person name="Morgado L.N."/>
            <person name="Niskanen T."/>
            <person name="Noordeloos M.E."/>
            <person name="Ohm R.A."/>
            <person name="Ortiz-Santana B."/>
            <person name="Ovrebo C."/>
            <person name="Racz N."/>
            <person name="Riley R."/>
            <person name="Savchenko A."/>
            <person name="Shiryaev A."/>
            <person name="Soop K."/>
            <person name="Spirin V."/>
            <person name="Szebenyi C."/>
            <person name="Tomsovsky M."/>
            <person name="Tulloss R.E."/>
            <person name="Uehling J."/>
            <person name="Grigoriev I.V."/>
            <person name="Vagvolgyi C."/>
            <person name="Papp T."/>
            <person name="Martin F.M."/>
            <person name="Miettinen O."/>
            <person name="Hibbett D.S."/>
            <person name="Nagy L.G."/>
        </authorList>
    </citation>
    <scope>NUCLEOTIDE SEQUENCE [LARGE SCALE GENOMIC DNA]</scope>
    <source>
        <strain evidence="9 10">CBS 309.79</strain>
    </source>
</reference>
<evidence type="ECO:0000313" key="9">
    <source>
        <dbReference type="EMBL" id="TFL07431.1"/>
    </source>
</evidence>
<dbReference type="PROSITE" id="PS50250">
    <property type="entry name" value="PCI"/>
    <property type="match status" value="1"/>
</dbReference>
<dbReference type="PANTHER" id="PTHR14145:SF2">
    <property type="entry name" value="COP9 SIGNALOSOME COMPLEX SUBUNIT 1"/>
    <property type="match status" value="1"/>
</dbReference>
<keyword evidence="4" id="KW-0963">Cytoplasm</keyword>
<dbReference type="GO" id="GO:0008180">
    <property type="term" value="C:COP9 signalosome"/>
    <property type="evidence" value="ECO:0007669"/>
    <property type="project" value="UniProtKB-KW"/>
</dbReference>
<dbReference type="InterPro" id="IPR036390">
    <property type="entry name" value="WH_DNA-bd_sf"/>
</dbReference>
<keyword evidence="5" id="KW-0736">Signalosome</keyword>
<dbReference type="STRING" id="1884261.A0A5C3R389"/>
<sequence length="476" mass="52854">MDVDVQDDLAPTPTNVSTPVSRRDFVVVDDAHPFDLDAYISNYTGRTALERLCHIITHCPGLAIDAYSLTIKLVQETRDTTLYDSIQAAYERISTTTGVDLPPAQDIAAVNASWLNDTKTNNKKEKSKLELELRTYTNNMIKESIRMANRDLGHFYRSVGDHHSSYKHYTKSREYCTTSQHILEMCLSVLELLIEQRNFSHIPTYIYKAEAAIEAVVAANSPSAVDKTTAGSGGVTSAGAAAAPTPSVSKKSSLERDKVRAKLDLASGLSFLSQSNYEKAAYHFVRVGPAKYLDDWIGKIIAPGDIAVYGTLCALASYTRGAIKAQILQNSVFGVYIEQEPYVRELIEAHMSSNFKGVLGLLSRYYSRHSLDIHLSGHLKNITNLIRDWAVVLYFQPFSSIKLTRMSQAFGWSLEEVEEHVVASIRSGAINGRVDKQNKVLQATVKDPRAELFGRALQAGSSLKNANRKLLLRMRL</sequence>
<comment type="subcellular location">
    <subcellularLocation>
        <location evidence="2">Cytoplasm</location>
    </subcellularLocation>
    <subcellularLocation>
        <location evidence="1">Nucleus</location>
    </subcellularLocation>
</comment>
<protein>
    <submittedName>
        <fullName evidence="9">G protein pathway suppressor 1</fullName>
    </submittedName>
</protein>
<evidence type="ECO:0000256" key="5">
    <source>
        <dbReference type="ARBA" id="ARBA00022790"/>
    </source>
</evidence>
<evidence type="ECO:0000256" key="6">
    <source>
        <dbReference type="ARBA" id="ARBA00023242"/>
    </source>
</evidence>
<feature type="domain" description="PCI" evidence="8">
    <location>
        <begin position="273"/>
        <end position="448"/>
    </location>
</feature>
<feature type="region of interest" description="Disordered" evidence="7">
    <location>
        <begin position="232"/>
        <end position="253"/>
    </location>
</feature>
<evidence type="ECO:0000256" key="4">
    <source>
        <dbReference type="ARBA" id="ARBA00022490"/>
    </source>
</evidence>
<evidence type="ECO:0000256" key="3">
    <source>
        <dbReference type="ARBA" id="ARBA00008793"/>
    </source>
</evidence>
<dbReference type="SUPFAM" id="SSF46785">
    <property type="entry name" value="Winged helix' DNA-binding domain"/>
    <property type="match status" value="1"/>
</dbReference>
<dbReference type="OrthoDB" id="422427at2759"/>
<dbReference type="InterPro" id="IPR019585">
    <property type="entry name" value="Rpn7/CSN1"/>
</dbReference>
<dbReference type="PANTHER" id="PTHR14145">
    <property type="entry name" value="26S PROTESOME SUBUNIT 6"/>
    <property type="match status" value="1"/>
</dbReference>
<dbReference type="Proteomes" id="UP000305067">
    <property type="component" value="Unassembled WGS sequence"/>
</dbReference>
<dbReference type="Pfam" id="PF10602">
    <property type="entry name" value="RPN7"/>
    <property type="match status" value="1"/>
</dbReference>
<evidence type="ECO:0000313" key="10">
    <source>
        <dbReference type="Proteomes" id="UP000305067"/>
    </source>
</evidence>
<evidence type="ECO:0000256" key="1">
    <source>
        <dbReference type="ARBA" id="ARBA00004123"/>
    </source>
</evidence>
<dbReference type="EMBL" id="ML178814">
    <property type="protein sequence ID" value="TFL07431.1"/>
    <property type="molecule type" value="Genomic_DNA"/>
</dbReference>
<dbReference type="GO" id="GO:0005737">
    <property type="term" value="C:cytoplasm"/>
    <property type="evidence" value="ECO:0007669"/>
    <property type="project" value="UniProtKB-SubCell"/>
</dbReference>
<feature type="compositionally biased region" description="Low complexity" evidence="7">
    <location>
        <begin position="237"/>
        <end position="249"/>
    </location>
</feature>
<proteinExistence type="inferred from homology"/>
<organism evidence="9 10">
    <name type="scientific">Pterulicium gracile</name>
    <dbReference type="NCBI Taxonomy" id="1884261"/>
    <lineage>
        <taxon>Eukaryota</taxon>
        <taxon>Fungi</taxon>
        <taxon>Dikarya</taxon>
        <taxon>Basidiomycota</taxon>
        <taxon>Agaricomycotina</taxon>
        <taxon>Agaricomycetes</taxon>
        <taxon>Agaricomycetidae</taxon>
        <taxon>Agaricales</taxon>
        <taxon>Pleurotineae</taxon>
        <taxon>Pterulaceae</taxon>
        <taxon>Pterulicium</taxon>
    </lineage>
</organism>
<dbReference type="SMART" id="SM00088">
    <property type="entry name" value="PINT"/>
    <property type="match status" value="1"/>
</dbReference>
<dbReference type="Pfam" id="PF01399">
    <property type="entry name" value="PCI"/>
    <property type="match status" value="1"/>
</dbReference>
<keyword evidence="6" id="KW-0539">Nucleus</keyword>
<dbReference type="Gene3D" id="1.25.40.570">
    <property type="match status" value="1"/>
</dbReference>
<gene>
    <name evidence="9" type="ORF">BDV98DRAFT_587927</name>
</gene>
<name>A0A5C3R389_9AGAR</name>
<dbReference type="AlphaFoldDB" id="A0A5C3R389"/>
<accession>A0A5C3R389</accession>
<evidence type="ECO:0000259" key="8">
    <source>
        <dbReference type="PROSITE" id="PS50250"/>
    </source>
</evidence>
<comment type="similarity">
    <text evidence="3">Belongs to the CSN1 family.</text>
</comment>
<evidence type="ECO:0000256" key="7">
    <source>
        <dbReference type="SAM" id="MobiDB-lite"/>
    </source>
</evidence>
<evidence type="ECO:0000256" key="2">
    <source>
        <dbReference type="ARBA" id="ARBA00004496"/>
    </source>
</evidence>